<feature type="domain" description="Chitin-binding type-2" evidence="6">
    <location>
        <begin position="10"/>
        <end position="71"/>
    </location>
</feature>
<dbReference type="Gene3D" id="2.170.140.10">
    <property type="entry name" value="Chitin binding domain"/>
    <property type="match status" value="3"/>
</dbReference>
<dbReference type="GO" id="GO:0005576">
    <property type="term" value="C:extracellular region"/>
    <property type="evidence" value="ECO:0007669"/>
    <property type="project" value="InterPro"/>
</dbReference>
<evidence type="ECO:0000313" key="7">
    <source>
        <dbReference type="EMBL" id="RWS07696.1"/>
    </source>
</evidence>
<dbReference type="InterPro" id="IPR051940">
    <property type="entry name" value="Chitin_bind-dev_reg"/>
</dbReference>
<keyword evidence="4" id="KW-1015">Disulfide bond</keyword>
<keyword evidence="1" id="KW-0147">Chitin-binding</keyword>
<evidence type="ECO:0000256" key="5">
    <source>
        <dbReference type="ARBA" id="ARBA00023180"/>
    </source>
</evidence>
<keyword evidence="3" id="KW-0677">Repeat</keyword>
<keyword evidence="2" id="KW-0732">Signal</keyword>
<dbReference type="PANTHER" id="PTHR23301">
    <property type="entry name" value="CHITIN BINDING PERITROPHIN-A"/>
    <property type="match status" value="1"/>
</dbReference>
<dbReference type="InterPro" id="IPR002557">
    <property type="entry name" value="Chitin-bd_dom"/>
</dbReference>
<dbReference type="PANTHER" id="PTHR23301:SF107">
    <property type="entry name" value="LD20793P"/>
    <property type="match status" value="1"/>
</dbReference>
<feature type="domain" description="Chitin-binding type-2" evidence="6">
    <location>
        <begin position="81"/>
        <end position="137"/>
    </location>
</feature>
<evidence type="ECO:0000256" key="1">
    <source>
        <dbReference type="ARBA" id="ARBA00022669"/>
    </source>
</evidence>
<evidence type="ECO:0000259" key="6">
    <source>
        <dbReference type="PROSITE" id="PS50940"/>
    </source>
</evidence>
<dbReference type="SUPFAM" id="SSF57625">
    <property type="entry name" value="Invertebrate chitin-binding proteins"/>
    <property type="match status" value="3"/>
</dbReference>
<sequence>MNPKKGAEKDEFYEGLRDGFYPHSEECDRWVKCEDGKEVSTGLCPDGLVFNSYASFSRPRCELPFGVDCTTRPKLQPPQPTEQCPRLYGMFRHDADCSKYKHCDNGIMFEGTCPEGLSFSEEYGVCDWTENVAGCAKPQKSNIFNCPAFNAAQFTLVGNPRFPDPEDCRKFYVCIVTFHDTTYSMIPRHLACEEGRVFNSKKNECDEPENVVGCEKYYEVEKYGNELN</sequence>
<evidence type="ECO:0000256" key="2">
    <source>
        <dbReference type="ARBA" id="ARBA00022729"/>
    </source>
</evidence>
<dbReference type="OrthoDB" id="6407093at2759"/>
<keyword evidence="5" id="KW-0325">Glycoprotein</keyword>
<dbReference type="GO" id="GO:0008061">
    <property type="term" value="F:chitin binding"/>
    <property type="evidence" value="ECO:0007669"/>
    <property type="project" value="UniProtKB-KW"/>
</dbReference>
<dbReference type="AlphaFoldDB" id="A0A443QXE9"/>
<gene>
    <name evidence="7" type="ORF">B4U79_07541</name>
</gene>
<dbReference type="EMBL" id="NCKU01003354">
    <property type="protein sequence ID" value="RWS07696.1"/>
    <property type="molecule type" value="Genomic_DNA"/>
</dbReference>
<dbReference type="PROSITE" id="PS50940">
    <property type="entry name" value="CHIT_BIND_II"/>
    <property type="match status" value="3"/>
</dbReference>
<dbReference type="SMART" id="SM00494">
    <property type="entry name" value="ChtBD2"/>
    <property type="match status" value="3"/>
</dbReference>
<evidence type="ECO:0000256" key="4">
    <source>
        <dbReference type="ARBA" id="ARBA00023157"/>
    </source>
</evidence>
<evidence type="ECO:0000313" key="8">
    <source>
        <dbReference type="Proteomes" id="UP000285301"/>
    </source>
</evidence>
<reference evidence="7 8" key="1">
    <citation type="journal article" date="2018" name="Gigascience">
        <title>Genomes of trombidid mites reveal novel predicted allergens and laterally-transferred genes associated with secondary metabolism.</title>
        <authorList>
            <person name="Dong X."/>
            <person name="Chaisiri K."/>
            <person name="Xia D."/>
            <person name="Armstrong S.D."/>
            <person name="Fang Y."/>
            <person name="Donnelly M.J."/>
            <person name="Kadowaki T."/>
            <person name="McGarry J.W."/>
            <person name="Darby A.C."/>
            <person name="Makepeace B.L."/>
        </authorList>
    </citation>
    <scope>NUCLEOTIDE SEQUENCE [LARGE SCALE GENOMIC DNA]</scope>
    <source>
        <strain evidence="7">UoL-WK</strain>
    </source>
</reference>
<comment type="caution">
    <text evidence="7">The sequence shown here is derived from an EMBL/GenBank/DDBJ whole genome shotgun (WGS) entry which is preliminary data.</text>
</comment>
<proteinExistence type="predicted"/>
<dbReference type="Pfam" id="PF01607">
    <property type="entry name" value="CBM_14"/>
    <property type="match status" value="3"/>
</dbReference>
<feature type="domain" description="Chitin-binding type-2" evidence="6">
    <location>
        <begin position="143"/>
        <end position="216"/>
    </location>
</feature>
<accession>A0A443QXE9</accession>
<dbReference type="InterPro" id="IPR036508">
    <property type="entry name" value="Chitin-bd_dom_sf"/>
</dbReference>
<protein>
    <submittedName>
        <fullName evidence="7">Peritrophin-1-like protein</fullName>
    </submittedName>
</protein>
<dbReference type="Proteomes" id="UP000285301">
    <property type="component" value="Unassembled WGS sequence"/>
</dbReference>
<organism evidence="7 8">
    <name type="scientific">Dinothrombium tinctorium</name>
    <dbReference type="NCBI Taxonomy" id="1965070"/>
    <lineage>
        <taxon>Eukaryota</taxon>
        <taxon>Metazoa</taxon>
        <taxon>Ecdysozoa</taxon>
        <taxon>Arthropoda</taxon>
        <taxon>Chelicerata</taxon>
        <taxon>Arachnida</taxon>
        <taxon>Acari</taxon>
        <taxon>Acariformes</taxon>
        <taxon>Trombidiformes</taxon>
        <taxon>Prostigmata</taxon>
        <taxon>Anystina</taxon>
        <taxon>Parasitengona</taxon>
        <taxon>Trombidioidea</taxon>
        <taxon>Trombidiidae</taxon>
        <taxon>Dinothrombium</taxon>
    </lineage>
</organism>
<dbReference type="STRING" id="1965070.A0A443QXE9"/>
<keyword evidence="8" id="KW-1185">Reference proteome</keyword>
<name>A0A443QXE9_9ACAR</name>
<evidence type="ECO:0000256" key="3">
    <source>
        <dbReference type="ARBA" id="ARBA00022737"/>
    </source>
</evidence>